<organism evidence="2 3">
    <name type="scientific">Ancylostoma caninum</name>
    <name type="common">Dog hookworm</name>
    <dbReference type="NCBI Taxonomy" id="29170"/>
    <lineage>
        <taxon>Eukaryota</taxon>
        <taxon>Metazoa</taxon>
        <taxon>Ecdysozoa</taxon>
        <taxon>Nematoda</taxon>
        <taxon>Chromadorea</taxon>
        <taxon>Rhabditida</taxon>
        <taxon>Rhabditina</taxon>
        <taxon>Rhabditomorpha</taxon>
        <taxon>Strongyloidea</taxon>
        <taxon>Ancylostomatidae</taxon>
        <taxon>Ancylostomatinae</taxon>
        <taxon>Ancylostoma</taxon>
    </lineage>
</organism>
<gene>
    <name evidence="2" type="ORF">ANCCAN_25264</name>
</gene>
<evidence type="ECO:0000313" key="2">
    <source>
        <dbReference type="EMBL" id="RCN28982.1"/>
    </source>
</evidence>
<evidence type="ECO:0000256" key="1">
    <source>
        <dbReference type="SAM" id="SignalP"/>
    </source>
</evidence>
<evidence type="ECO:0008006" key="4">
    <source>
        <dbReference type="Google" id="ProtNLM"/>
    </source>
</evidence>
<name>A0A368FAA8_ANCCA</name>
<comment type="caution">
    <text evidence="2">The sequence shown here is derived from an EMBL/GenBank/DDBJ whole genome shotgun (WGS) entry which is preliminary data.</text>
</comment>
<dbReference type="EMBL" id="JOJR01002199">
    <property type="protein sequence ID" value="RCN28982.1"/>
    <property type="molecule type" value="Genomic_DNA"/>
</dbReference>
<dbReference type="Proteomes" id="UP000252519">
    <property type="component" value="Unassembled WGS sequence"/>
</dbReference>
<feature type="signal peptide" evidence="1">
    <location>
        <begin position="1"/>
        <end position="20"/>
    </location>
</feature>
<sequence>MNRWIVVVLISSMLFSQCIALKNCFPTWMRCTPETKWGTCTLWHSCPDYCRKCQGKADGACSRTYTEECNGGWRCKCIGRDVPKSTNPLVMGTCRFGL</sequence>
<evidence type="ECO:0000313" key="3">
    <source>
        <dbReference type="Proteomes" id="UP000252519"/>
    </source>
</evidence>
<reference evidence="2 3" key="1">
    <citation type="submission" date="2014-10" db="EMBL/GenBank/DDBJ databases">
        <title>Draft genome of the hookworm Ancylostoma caninum.</title>
        <authorList>
            <person name="Mitreva M."/>
        </authorList>
    </citation>
    <scope>NUCLEOTIDE SEQUENCE [LARGE SCALE GENOMIC DNA]</scope>
    <source>
        <strain evidence="2 3">Baltimore</strain>
    </source>
</reference>
<dbReference type="AlphaFoldDB" id="A0A368FAA8"/>
<dbReference type="InterPro" id="IPR038456">
    <property type="entry name" value="Macin_sf"/>
</dbReference>
<accession>A0A368FAA8</accession>
<proteinExistence type="predicted"/>
<feature type="chain" id="PRO_5016687140" description="ShTK domain protein" evidence="1">
    <location>
        <begin position="21"/>
        <end position="98"/>
    </location>
</feature>
<protein>
    <recommendedName>
        <fullName evidence="4">ShTK domain protein</fullName>
    </recommendedName>
</protein>
<keyword evidence="3" id="KW-1185">Reference proteome</keyword>
<keyword evidence="1" id="KW-0732">Signal</keyword>
<dbReference type="OrthoDB" id="9988549at2759"/>
<dbReference type="Gene3D" id="3.30.30.100">
    <property type="match status" value="1"/>
</dbReference>